<dbReference type="AlphaFoldDB" id="A0A1F7U372"/>
<evidence type="ECO:0000256" key="6">
    <source>
        <dbReference type="RuleBase" id="RU368020"/>
    </source>
</evidence>
<dbReference type="InterPro" id="IPR017896">
    <property type="entry name" value="4Fe4S_Fe-S-bd"/>
</dbReference>
<evidence type="ECO:0000256" key="7">
    <source>
        <dbReference type="SAM" id="Phobius"/>
    </source>
</evidence>
<dbReference type="InterPro" id="IPR051269">
    <property type="entry name" value="Fe-S_cluster_ET"/>
</dbReference>
<dbReference type="PROSITE" id="PS51379">
    <property type="entry name" value="4FE4S_FER_2"/>
    <property type="match status" value="1"/>
</dbReference>
<reference evidence="9 10" key="1">
    <citation type="journal article" date="2016" name="Nat. Commun.">
        <title>Thousands of microbial genomes shed light on interconnected biogeochemical processes in an aquifer system.</title>
        <authorList>
            <person name="Anantharaman K."/>
            <person name="Brown C.T."/>
            <person name="Hug L.A."/>
            <person name="Sharon I."/>
            <person name="Castelle C.J."/>
            <person name="Probst A.J."/>
            <person name="Thomas B.C."/>
            <person name="Singh A."/>
            <person name="Wilkins M.J."/>
            <person name="Karaoz U."/>
            <person name="Brodie E.L."/>
            <person name="Williams K.H."/>
            <person name="Hubbard S.S."/>
            <person name="Banfield J.F."/>
        </authorList>
    </citation>
    <scope>NUCLEOTIDE SEQUENCE [LARGE SCALE GENOMIC DNA]</scope>
</reference>
<keyword evidence="7" id="KW-1133">Transmembrane helix</keyword>
<dbReference type="STRING" id="1802391.A3D72_00550"/>
<dbReference type="Gene3D" id="3.30.70.20">
    <property type="match status" value="1"/>
</dbReference>
<keyword evidence="4 6" id="KW-0408">Iron</keyword>
<dbReference type="GO" id="GO:0009055">
    <property type="term" value="F:electron transfer activity"/>
    <property type="evidence" value="ECO:0007669"/>
    <property type="project" value="UniProtKB-UniRule"/>
</dbReference>
<keyword evidence="5 6" id="KW-0411">Iron-sulfur</keyword>
<dbReference type="Proteomes" id="UP000176303">
    <property type="component" value="Unassembled WGS sequence"/>
</dbReference>
<keyword evidence="7" id="KW-0812">Transmembrane</keyword>
<dbReference type="InterPro" id="IPR001080">
    <property type="entry name" value="3Fe4S_ferredoxin"/>
</dbReference>
<protein>
    <recommendedName>
        <fullName evidence="6">Ferredoxin</fullName>
    </recommendedName>
</protein>
<dbReference type="PANTHER" id="PTHR36923">
    <property type="entry name" value="FERREDOXIN"/>
    <property type="match status" value="1"/>
</dbReference>
<evidence type="ECO:0000259" key="8">
    <source>
        <dbReference type="PROSITE" id="PS51379"/>
    </source>
</evidence>
<comment type="caution">
    <text evidence="9">The sequence shown here is derived from an EMBL/GenBank/DDBJ whole genome shotgun (WGS) entry which is preliminary data.</text>
</comment>
<evidence type="ECO:0000256" key="5">
    <source>
        <dbReference type="ARBA" id="ARBA00023014"/>
    </source>
</evidence>
<feature type="transmembrane region" description="Helical" evidence="7">
    <location>
        <begin position="12"/>
        <end position="29"/>
    </location>
</feature>
<accession>A0A1F7U372</accession>
<keyword evidence="3 6" id="KW-0249">Electron transport</keyword>
<dbReference type="GO" id="GO:0005506">
    <property type="term" value="F:iron ion binding"/>
    <property type="evidence" value="ECO:0007669"/>
    <property type="project" value="UniProtKB-UniRule"/>
</dbReference>
<keyword evidence="1 6" id="KW-0813">Transport</keyword>
<dbReference type="PRINTS" id="PR00352">
    <property type="entry name" value="3FE4SFRDOXIN"/>
</dbReference>
<evidence type="ECO:0000313" key="10">
    <source>
        <dbReference type="Proteomes" id="UP000176303"/>
    </source>
</evidence>
<evidence type="ECO:0000256" key="2">
    <source>
        <dbReference type="ARBA" id="ARBA00022723"/>
    </source>
</evidence>
<dbReference type="GO" id="GO:0051536">
    <property type="term" value="F:iron-sulfur cluster binding"/>
    <property type="evidence" value="ECO:0007669"/>
    <property type="project" value="UniProtKB-KW"/>
</dbReference>
<evidence type="ECO:0000256" key="4">
    <source>
        <dbReference type="ARBA" id="ARBA00023004"/>
    </source>
</evidence>
<evidence type="ECO:0000256" key="3">
    <source>
        <dbReference type="ARBA" id="ARBA00022982"/>
    </source>
</evidence>
<keyword evidence="2 6" id="KW-0479">Metal-binding</keyword>
<name>A0A1F7U372_9BACT</name>
<feature type="domain" description="4Fe-4S ferredoxin-type" evidence="8">
    <location>
        <begin position="4"/>
        <end position="34"/>
    </location>
</feature>
<gene>
    <name evidence="9" type="ORF">A3D72_00550</name>
</gene>
<dbReference type="EMBL" id="MGDZ01000053">
    <property type="protein sequence ID" value="OGL72713.1"/>
    <property type="molecule type" value="Genomic_DNA"/>
</dbReference>
<dbReference type="PANTHER" id="PTHR36923:SF3">
    <property type="entry name" value="FERREDOXIN"/>
    <property type="match status" value="1"/>
</dbReference>
<sequence length="90" mass="9853">MPKLRIKVDRDLCIGAASCVTVAPIYFALNSDNKAYPKEPGLPDEPTVHERVIEVSDSEKEAILLAAQSCPTLAIFIHDEETGEQIFPSV</sequence>
<keyword evidence="7" id="KW-0472">Membrane</keyword>
<dbReference type="Pfam" id="PF13459">
    <property type="entry name" value="Fer4_15"/>
    <property type="match status" value="1"/>
</dbReference>
<dbReference type="SUPFAM" id="SSF54862">
    <property type="entry name" value="4Fe-4S ferredoxins"/>
    <property type="match status" value="1"/>
</dbReference>
<organism evidence="9 10">
    <name type="scientific">Candidatus Uhrbacteria bacterium RIFCSPHIGHO2_02_FULL_57_19</name>
    <dbReference type="NCBI Taxonomy" id="1802391"/>
    <lineage>
        <taxon>Bacteria</taxon>
        <taxon>Candidatus Uhriibacteriota</taxon>
    </lineage>
</organism>
<evidence type="ECO:0000313" key="9">
    <source>
        <dbReference type="EMBL" id="OGL72713.1"/>
    </source>
</evidence>
<proteinExistence type="predicted"/>
<comment type="function">
    <text evidence="6">Ferredoxins are iron-sulfur proteins that transfer electrons in a wide variety of metabolic reactions.</text>
</comment>
<evidence type="ECO:0000256" key="1">
    <source>
        <dbReference type="ARBA" id="ARBA00022448"/>
    </source>
</evidence>